<dbReference type="EMBL" id="BARU01036361">
    <property type="protein sequence ID" value="GAH89374.1"/>
    <property type="molecule type" value="Genomic_DNA"/>
</dbReference>
<sequence length="183" mass="21420">MALDDLIQFLENKKDELFNATDYLIGFYKTLSESIHTLIVPFRNSFSPGINLKSSIDSENKKISFTKHTLQSIEGESENNSVWIINLINNIFAIRNKYLRNPHFIDLPDINDIKRVHADINRFLDELYSQNISLISQDSVSEMSILARQKKKDIEILLEKNINPYFVRLEQIKTDEYSIRLRP</sequence>
<feature type="non-terminal residue" evidence="1">
    <location>
        <position position="183"/>
    </location>
</feature>
<name>X1KGV1_9ZZZZ</name>
<accession>X1KGV1</accession>
<proteinExistence type="predicted"/>
<dbReference type="AlphaFoldDB" id="X1KGV1"/>
<evidence type="ECO:0000313" key="1">
    <source>
        <dbReference type="EMBL" id="GAH89374.1"/>
    </source>
</evidence>
<organism evidence="1">
    <name type="scientific">marine sediment metagenome</name>
    <dbReference type="NCBI Taxonomy" id="412755"/>
    <lineage>
        <taxon>unclassified sequences</taxon>
        <taxon>metagenomes</taxon>
        <taxon>ecological metagenomes</taxon>
    </lineage>
</organism>
<protein>
    <submittedName>
        <fullName evidence="1">Uncharacterized protein</fullName>
    </submittedName>
</protein>
<comment type="caution">
    <text evidence="1">The sequence shown here is derived from an EMBL/GenBank/DDBJ whole genome shotgun (WGS) entry which is preliminary data.</text>
</comment>
<reference evidence="1" key="1">
    <citation type="journal article" date="2014" name="Front. Microbiol.">
        <title>High frequency of phylogenetically diverse reductive dehalogenase-homologous genes in deep subseafloor sedimentary metagenomes.</title>
        <authorList>
            <person name="Kawai M."/>
            <person name="Futagami T."/>
            <person name="Toyoda A."/>
            <person name="Takaki Y."/>
            <person name="Nishi S."/>
            <person name="Hori S."/>
            <person name="Arai W."/>
            <person name="Tsubouchi T."/>
            <person name="Morono Y."/>
            <person name="Uchiyama I."/>
            <person name="Ito T."/>
            <person name="Fujiyama A."/>
            <person name="Inagaki F."/>
            <person name="Takami H."/>
        </authorList>
    </citation>
    <scope>NUCLEOTIDE SEQUENCE</scope>
    <source>
        <strain evidence="1">Expedition CK06-06</strain>
    </source>
</reference>
<gene>
    <name evidence="1" type="ORF">S03H2_56787</name>
</gene>